<name>A0A2P6QLR7_ROSCH</name>
<proteinExistence type="predicted"/>
<protein>
    <submittedName>
        <fullName evidence="1">Uncharacterized protein</fullName>
    </submittedName>
</protein>
<keyword evidence="2" id="KW-1185">Reference proteome</keyword>
<evidence type="ECO:0000313" key="2">
    <source>
        <dbReference type="Proteomes" id="UP000238479"/>
    </source>
</evidence>
<sequence>MASKGTGEDNYEGKQKSITKRSFAFAEALSQATEKNASAFMNRITQRVPNESAVRQLGPSFHNDIPADVEKVLSQHEVDDSSYFSEGKAWGA</sequence>
<accession>A0A2P6QLR7</accession>
<reference evidence="1 2" key="1">
    <citation type="journal article" date="2018" name="Nat. Genet.">
        <title>The Rosa genome provides new insights in the design of modern roses.</title>
        <authorList>
            <person name="Bendahmane M."/>
        </authorList>
    </citation>
    <scope>NUCLEOTIDE SEQUENCE [LARGE SCALE GENOMIC DNA]</scope>
    <source>
        <strain evidence="2">cv. Old Blush</strain>
    </source>
</reference>
<gene>
    <name evidence="1" type="ORF">RchiOBHm_Chr5g0076651</name>
</gene>
<comment type="caution">
    <text evidence="1">The sequence shown here is derived from an EMBL/GenBank/DDBJ whole genome shotgun (WGS) entry which is preliminary data.</text>
</comment>
<evidence type="ECO:0000313" key="1">
    <source>
        <dbReference type="EMBL" id="PRQ35130.1"/>
    </source>
</evidence>
<dbReference type="AlphaFoldDB" id="A0A2P6QLR7"/>
<dbReference type="Proteomes" id="UP000238479">
    <property type="component" value="Chromosome 5"/>
</dbReference>
<dbReference type="EMBL" id="PDCK01000043">
    <property type="protein sequence ID" value="PRQ35130.1"/>
    <property type="molecule type" value="Genomic_DNA"/>
</dbReference>
<organism evidence="1 2">
    <name type="scientific">Rosa chinensis</name>
    <name type="common">China rose</name>
    <dbReference type="NCBI Taxonomy" id="74649"/>
    <lineage>
        <taxon>Eukaryota</taxon>
        <taxon>Viridiplantae</taxon>
        <taxon>Streptophyta</taxon>
        <taxon>Embryophyta</taxon>
        <taxon>Tracheophyta</taxon>
        <taxon>Spermatophyta</taxon>
        <taxon>Magnoliopsida</taxon>
        <taxon>eudicotyledons</taxon>
        <taxon>Gunneridae</taxon>
        <taxon>Pentapetalae</taxon>
        <taxon>rosids</taxon>
        <taxon>fabids</taxon>
        <taxon>Rosales</taxon>
        <taxon>Rosaceae</taxon>
        <taxon>Rosoideae</taxon>
        <taxon>Rosoideae incertae sedis</taxon>
        <taxon>Rosa</taxon>
    </lineage>
</organism>
<dbReference type="Gramene" id="PRQ35130">
    <property type="protein sequence ID" value="PRQ35130"/>
    <property type="gene ID" value="RchiOBHm_Chr5g0076651"/>
</dbReference>